<name>A0A1G7RCS5_9ACTN</name>
<evidence type="ECO:0000313" key="3">
    <source>
        <dbReference type="Proteomes" id="UP000198614"/>
    </source>
</evidence>
<dbReference type="Gene3D" id="3.30.1330.40">
    <property type="entry name" value="RutC-like"/>
    <property type="match status" value="1"/>
</dbReference>
<dbReference type="Pfam" id="PF01042">
    <property type="entry name" value="Ribonuc_L-PSP"/>
    <property type="match status" value="1"/>
</dbReference>
<feature type="region of interest" description="Disordered" evidence="1">
    <location>
        <begin position="131"/>
        <end position="156"/>
    </location>
</feature>
<sequence>MSSATASRPSDFGYARVIRSGELIHVFGQVAFDEAGEFPHPGDFAAQLERTRADMDRVLDHYGGATRDQIVSRTVYMVGVRRNAAAASEGDLKYFGDHRPAATVLGVTEPAVPGQVVEIAFAVDLRLPAGGRRADGHGTTGGRGVGPALSSAGRPP</sequence>
<proteinExistence type="predicted"/>
<dbReference type="InterPro" id="IPR006175">
    <property type="entry name" value="YjgF/YER057c/UK114"/>
</dbReference>
<dbReference type="InterPro" id="IPR035959">
    <property type="entry name" value="RutC-like_sf"/>
</dbReference>
<dbReference type="SUPFAM" id="SSF55298">
    <property type="entry name" value="YjgF-like"/>
    <property type="match status" value="1"/>
</dbReference>
<dbReference type="PANTHER" id="PTHR43857:SF1">
    <property type="entry name" value="YJGH FAMILY PROTEIN"/>
    <property type="match status" value="1"/>
</dbReference>
<dbReference type="AlphaFoldDB" id="A0A1G7RCS5"/>
<dbReference type="Proteomes" id="UP000198614">
    <property type="component" value="Unassembled WGS sequence"/>
</dbReference>
<dbReference type="EMBL" id="FNAX01000014">
    <property type="protein sequence ID" value="SDG07979.1"/>
    <property type="molecule type" value="Genomic_DNA"/>
</dbReference>
<organism evidence="2 3">
    <name type="scientific">Streptomyces griseoaurantiacus</name>
    <dbReference type="NCBI Taxonomy" id="68213"/>
    <lineage>
        <taxon>Bacteria</taxon>
        <taxon>Bacillati</taxon>
        <taxon>Actinomycetota</taxon>
        <taxon>Actinomycetes</taxon>
        <taxon>Kitasatosporales</taxon>
        <taxon>Streptomycetaceae</taxon>
        <taxon>Streptomyces</taxon>
        <taxon>Streptomyces aurantiacus group</taxon>
    </lineage>
</organism>
<reference evidence="2 3" key="1">
    <citation type="submission" date="2016-10" db="EMBL/GenBank/DDBJ databases">
        <authorList>
            <person name="de Groot N.N."/>
        </authorList>
    </citation>
    <scope>NUCLEOTIDE SEQUENCE [LARGE SCALE GENOMIC DNA]</scope>
    <source>
        <strain evidence="2 3">CGMCC 4.1859</strain>
    </source>
</reference>
<gene>
    <name evidence="2" type="ORF">SAMN05216260_11461</name>
</gene>
<dbReference type="PANTHER" id="PTHR43857">
    <property type="entry name" value="BLR7761 PROTEIN"/>
    <property type="match status" value="1"/>
</dbReference>
<evidence type="ECO:0000313" key="2">
    <source>
        <dbReference type="EMBL" id="SDG07979.1"/>
    </source>
</evidence>
<evidence type="ECO:0000256" key="1">
    <source>
        <dbReference type="SAM" id="MobiDB-lite"/>
    </source>
</evidence>
<accession>A0A1G7RCS5</accession>
<protein>
    <submittedName>
        <fullName evidence="2">Enamine deaminase RidA, house cleaning of reactive enamine intermediates, YjgF/YER057c/UK114 family</fullName>
    </submittedName>
</protein>